<dbReference type="PANTHER" id="PTHR11644">
    <property type="entry name" value="CYTIDINE DEAMINASE"/>
    <property type="match status" value="1"/>
</dbReference>
<keyword evidence="6" id="KW-0378">Hydrolase</keyword>
<feature type="domain" description="CMP/dCMP-type deaminase" evidence="11">
    <location>
        <begin position="13"/>
        <end position="157"/>
    </location>
</feature>
<dbReference type="Gene3D" id="3.40.140.10">
    <property type="entry name" value="Cytidine Deaminase, domain 2"/>
    <property type="match status" value="1"/>
</dbReference>
<dbReference type="GO" id="GO:0072527">
    <property type="term" value="P:pyrimidine-containing compound metabolic process"/>
    <property type="evidence" value="ECO:0007669"/>
    <property type="project" value="UniProtKB-ARBA"/>
</dbReference>
<evidence type="ECO:0000259" key="11">
    <source>
        <dbReference type="PROSITE" id="PS51747"/>
    </source>
</evidence>
<dbReference type="AlphaFoldDB" id="A0A1G2DB24"/>
<accession>A0A1G2DB24</accession>
<evidence type="ECO:0000256" key="8">
    <source>
        <dbReference type="ARBA" id="ARBA00032005"/>
    </source>
</evidence>
<sequence>MTLGINGVLLETATIVELIDRARAARDNSYAPYSHFNVGAAILAGNTKGERMIIGGCNVENAAYGDTICAERTAALKAVSEGFRKFFAYAVVGGFDNSMSKILRRLAQKNYITPCGSCRQVTNEFDANPCLVILARDTGEVLMTTLDRLLPAGFGPRSLGVDATIYHRLATSTNR</sequence>
<evidence type="ECO:0000256" key="5">
    <source>
        <dbReference type="ARBA" id="ARBA00022723"/>
    </source>
</evidence>
<protein>
    <recommendedName>
        <fullName evidence="4">Cytidine deaminase</fullName>
        <ecNumber evidence="3">3.5.4.5</ecNumber>
    </recommendedName>
    <alternativeName>
        <fullName evidence="8">Cytidine aminohydrolase</fullName>
    </alternativeName>
</protein>
<proteinExistence type="inferred from homology"/>
<dbReference type="NCBIfam" id="NF004064">
    <property type="entry name" value="PRK05578.1"/>
    <property type="match status" value="1"/>
</dbReference>
<dbReference type="CDD" id="cd01283">
    <property type="entry name" value="cytidine_deaminase"/>
    <property type="match status" value="1"/>
</dbReference>
<dbReference type="InterPro" id="IPR050202">
    <property type="entry name" value="Cyt/Deoxycyt_deaminase"/>
</dbReference>
<evidence type="ECO:0000313" key="13">
    <source>
        <dbReference type="Proteomes" id="UP000177996"/>
    </source>
</evidence>
<evidence type="ECO:0000313" key="12">
    <source>
        <dbReference type="EMBL" id="OGZ10743.1"/>
    </source>
</evidence>
<reference evidence="12 13" key="1">
    <citation type="journal article" date="2016" name="Nat. Commun.">
        <title>Thousands of microbial genomes shed light on interconnected biogeochemical processes in an aquifer system.</title>
        <authorList>
            <person name="Anantharaman K."/>
            <person name="Brown C.T."/>
            <person name="Hug L.A."/>
            <person name="Sharon I."/>
            <person name="Castelle C.J."/>
            <person name="Probst A.J."/>
            <person name="Thomas B.C."/>
            <person name="Singh A."/>
            <person name="Wilkins M.J."/>
            <person name="Karaoz U."/>
            <person name="Brodie E.L."/>
            <person name="Williams K.H."/>
            <person name="Hubbard S.S."/>
            <person name="Banfield J.F."/>
        </authorList>
    </citation>
    <scope>NUCLEOTIDE SEQUENCE [LARGE SCALE GENOMIC DNA]</scope>
</reference>
<dbReference type="GO" id="GO:0004126">
    <property type="term" value="F:cytidine deaminase activity"/>
    <property type="evidence" value="ECO:0007669"/>
    <property type="project" value="UniProtKB-EC"/>
</dbReference>
<evidence type="ECO:0000256" key="3">
    <source>
        <dbReference type="ARBA" id="ARBA00012783"/>
    </source>
</evidence>
<dbReference type="GO" id="GO:0005829">
    <property type="term" value="C:cytosol"/>
    <property type="evidence" value="ECO:0007669"/>
    <property type="project" value="TreeGrafter"/>
</dbReference>
<evidence type="ECO:0000256" key="7">
    <source>
        <dbReference type="ARBA" id="ARBA00022833"/>
    </source>
</evidence>
<dbReference type="GO" id="GO:0055086">
    <property type="term" value="P:nucleobase-containing small molecule metabolic process"/>
    <property type="evidence" value="ECO:0007669"/>
    <property type="project" value="UniProtKB-ARBA"/>
</dbReference>
<organism evidence="12 13">
    <name type="scientific">Candidatus Lloydbacteria bacterium RIFCSPHIGHO2_02_FULL_50_13</name>
    <dbReference type="NCBI Taxonomy" id="1798661"/>
    <lineage>
        <taxon>Bacteria</taxon>
        <taxon>Candidatus Lloydiibacteriota</taxon>
    </lineage>
</organism>
<dbReference type="GO" id="GO:0008270">
    <property type="term" value="F:zinc ion binding"/>
    <property type="evidence" value="ECO:0007669"/>
    <property type="project" value="TreeGrafter"/>
</dbReference>
<comment type="caution">
    <text evidence="12">The sequence shown here is derived from an EMBL/GenBank/DDBJ whole genome shotgun (WGS) entry which is preliminary data.</text>
</comment>
<comment type="catalytic activity">
    <reaction evidence="9">
        <text>2'-deoxycytidine + H2O + H(+) = 2'-deoxyuridine + NH4(+)</text>
        <dbReference type="Rhea" id="RHEA:13433"/>
        <dbReference type="ChEBI" id="CHEBI:15377"/>
        <dbReference type="ChEBI" id="CHEBI:15378"/>
        <dbReference type="ChEBI" id="CHEBI:15698"/>
        <dbReference type="ChEBI" id="CHEBI:16450"/>
        <dbReference type="ChEBI" id="CHEBI:28938"/>
        <dbReference type="EC" id="3.5.4.5"/>
    </reaction>
</comment>
<dbReference type="PROSITE" id="PS51747">
    <property type="entry name" value="CYT_DCMP_DEAMINASES_2"/>
    <property type="match status" value="1"/>
</dbReference>
<dbReference type="EMBL" id="MHLL01000003">
    <property type="protein sequence ID" value="OGZ10743.1"/>
    <property type="molecule type" value="Genomic_DNA"/>
</dbReference>
<dbReference type="FunFam" id="3.40.140.10:FF:000008">
    <property type="entry name" value="Cytidine deaminase"/>
    <property type="match status" value="1"/>
</dbReference>
<comment type="cofactor">
    <cofactor evidence="1">
        <name>Zn(2+)</name>
        <dbReference type="ChEBI" id="CHEBI:29105"/>
    </cofactor>
</comment>
<evidence type="ECO:0000256" key="2">
    <source>
        <dbReference type="ARBA" id="ARBA00006576"/>
    </source>
</evidence>
<keyword evidence="5" id="KW-0479">Metal-binding</keyword>
<dbReference type="EC" id="3.5.4.5" evidence="3"/>
<dbReference type="STRING" id="1798661.A3D65_01605"/>
<evidence type="ECO:0000256" key="4">
    <source>
        <dbReference type="ARBA" id="ARBA00018266"/>
    </source>
</evidence>
<gene>
    <name evidence="12" type="ORF">A3D65_01605</name>
</gene>
<dbReference type="InterPro" id="IPR016193">
    <property type="entry name" value="Cytidine_deaminase-like"/>
</dbReference>
<evidence type="ECO:0000256" key="1">
    <source>
        <dbReference type="ARBA" id="ARBA00001947"/>
    </source>
</evidence>
<dbReference type="PANTHER" id="PTHR11644:SF2">
    <property type="entry name" value="CYTIDINE DEAMINASE"/>
    <property type="match status" value="1"/>
</dbReference>
<dbReference type="Pfam" id="PF00383">
    <property type="entry name" value="dCMP_cyt_deam_1"/>
    <property type="match status" value="1"/>
</dbReference>
<evidence type="ECO:0000256" key="10">
    <source>
        <dbReference type="ARBA" id="ARBA00049558"/>
    </source>
</evidence>
<comment type="catalytic activity">
    <reaction evidence="10">
        <text>cytidine + H2O + H(+) = uridine + NH4(+)</text>
        <dbReference type="Rhea" id="RHEA:16069"/>
        <dbReference type="ChEBI" id="CHEBI:15377"/>
        <dbReference type="ChEBI" id="CHEBI:15378"/>
        <dbReference type="ChEBI" id="CHEBI:16704"/>
        <dbReference type="ChEBI" id="CHEBI:17562"/>
        <dbReference type="ChEBI" id="CHEBI:28938"/>
        <dbReference type="EC" id="3.5.4.5"/>
    </reaction>
</comment>
<evidence type="ECO:0000256" key="6">
    <source>
        <dbReference type="ARBA" id="ARBA00022801"/>
    </source>
</evidence>
<dbReference type="SUPFAM" id="SSF53927">
    <property type="entry name" value="Cytidine deaminase-like"/>
    <property type="match status" value="1"/>
</dbReference>
<dbReference type="InterPro" id="IPR002125">
    <property type="entry name" value="CMP_dCMP_dom"/>
</dbReference>
<dbReference type="Proteomes" id="UP000177996">
    <property type="component" value="Unassembled WGS sequence"/>
</dbReference>
<keyword evidence="7" id="KW-0862">Zinc</keyword>
<name>A0A1G2DB24_9BACT</name>
<evidence type="ECO:0000256" key="9">
    <source>
        <dbReference type="ARBA" id="ARBA00049252"/>
    </source>
</evidence>
<comment type="similarity">
    <text evidence="2">Belongs to the cytidine and deoxycytidylate deaminase family.</text>
</comment>